<name>A0A0C3GTT6_OIDMZ</name>
<dbReference type="EMBL" id="KN832893">
    <property type="protein sequence ID" value="KIM93796.1"/>
    <property type="molecule type" value="Genomic_DNA"/>
</dbReference>
<keyword evidence="2" id="KW-1185">Reference proteome</keyword>
<protein>
    <recommendedName>
        <fullName evidence="3">SnoaL-like domain-containing protein</fullName>
    </recommendedName>
</protein>
<dbReference type="HOGENOM" id="CLU_121055_0_0_1"/>
<sequence>MPLKTTTYSGPLTSPPENPVLAFYLTYALAFKKSRSTAIPTDFYASTSVLTNIDNTTITGAQAIWDYYIQLYKPFEVDHEIVNMTVVTDEDSGDNTLIGEFVTGLARNDRKETVKLPQAFVYEIRKAEEGRGSGGLQIWAIRCYYDRGLLKEAAGP</sequence>
<dbReference type="AlphaFoldDB" id="A0A0C3GTT6"/>
<evidence type="ECO:0000313" key="1">
    <source>
        <dbReference type="EMBL" id="KIM93796.1"/>
    </source>
</evidence>
<dbReference type="InParanoid" id="A0A0C3GTT6"/>
<dbReference type="Gene3D" id="3.10.450.50">
    <property type="match status" value="1"/>
</dbReference>
<evidence type="ECO:0000313" key="2">
    <source>
        <dbReference type="Proteomes" id="UP000054321"/>
    </source>
</evidence>
<reference evidence="2" key="2">
    <citation type="submission" date="2015-01" db="EMBL/GenBank/DDBJ databases">
        <title>Evolutionary Origins and Diversification of the Mycorrhizal Mutualists.</title>
        <authorList>
            <consortium name="DOE Joint Genome Institute"/>
            <consortium name="Mycorrhizal Genomics Consortium"/>
            <person name="Kohler A."/>
            <person name="Kuo A."/>
            <person name="Nagy L.G."/>
            <person name="Floudas D."/>
            <person name="Copeland A."/>
            <person name="Barry K.W."/>
            <person name="Cichocki N."/>
            <person name="Veneault-Fourrey C."/>
            <person name="LaButti K."/>
            <person name="Lindquist E.A."/>
            <person name="Lipzen A."/>
            <person name="Lundell T."/>
            <person name="Morin E."/>
            <person name="Murat C."/>
            <person name="Riley R."/>
            <person name="Ohm R."/>
            <person name="Sun H."/>
            <person name="Tunlid A."/>
            <person name="Henrissat B."/>
            <person name="Grigoriev I.V."/>
            <person name="Hibbett D.S."/>
            <person name="Martin F."/>
        </authorList>
    </citation>
    <scope>NUCLEOTIDE SEQUENCE [LARGE SCALE GENOMIC DNA]</scope>
    <source>
        <strain evidence="2">Zn</strain>
    </source>
</reference>
<proteinExistence type="predicted"/>
<organism evidence="1 2">
    <name type="scientific">Oidiodendron maius (strain Zn)</name>
    <dbReference type="NCBI Taxonomy" id="913774"/>
    <lineage>
        <taxon>Eukaryota</taxon>
        <taxon>Fungi</taxon>
        <taxon>Dikarya</taxon>
        <taxon>Ascomycota</taxon>
        <taxon>Pezizomycotina</taxon>
        <taxon>Leotiomycetes</taxon>
        <taxon>Leotiomycetes incertae sedis</taxon>
        <taxon>Myxotrichaceae</taxon>
        <taxon>Oidiodendron</taxon>
    </lineage>
</organism>
<gene>
    <name evidence="1" type="ORF">OIDMADRAFT_21498</name>
</gene>
<reference evidence="1 2" key="1">
    <citation type="submission" date="2014-04" db="EMBL/GenBank/DDBJ databases">
        <authorList>
            <consortium name="DOE Joint Genome Institute"/>
            <person name="Kuo A."/>
            <person name="Martino E."/>
            <person name="Perotto S."/>
            <person name="Kohler A."/>
            <person name="Nagy L.G."/>
            <person name="Floudas D."/>
            <person name="Copeland A."/>
            <person name="Barry K.W."/>
            <person name="Cichocki N."/>
            <person name="Veneault-Fourrey C."/>
            <person name="LaButti K."/>
            <person name="Lindquist E.A."/>
            <person name="Lipzen A."/>
            <person name="Lundell T."/>
            <person name="Morin E."/>
            <person name="Murat C."/>
            <person name="Sun H."/>
            <person name="Tunlid A."/>
            <person name="Henrissat B."/>
            <person name="Grigoriev I.V."/>
            <person name="Hibbett D.S."/>
            <person name="Martin F."/>
            <person name="Nordberg H.P."/>
            <person name="Cantor M.N."/>
            <person name="Hua S.X."/>
        </authorList>
    </citation>
    <scope>NUCLEOTIDE SEQUENCE [LARGE SCALE GENOMIC DNA]</scope>
    <source>
        <strain evidence="1 2">Zn</strain>
    </source>
</reference>
<dbReference type="STRING" id="913774.A0A0C3GTT6"/>
<dbReference type="SUPFAM" id="SSF54427">
    <property type="entry name" value="NTF2-like"/>
    <property type="match status" value="1"/>
</dbReference>
<evidence type="ECO:0008006" key="3">
    <source>
        <dbReference type="Google" id="ProtNLM"/>
    </source>
</evidence>
<dbReference type="InterPro" id="IPR032710">
    <property type="entry name" value="NTF2-like_dom_sf"/>
</dbReference>
<accession>A0A0C3GTT6</accession>
<dbReference type="OrthoDB" id="4971611at2759"/>
<dbReference type="Proteomes" id="UP000054321">
    <property type="component" value="Unassembled WGS sequence"/>
</dbReference>